<dbReference type="EMBL" id="BOMW01000060">
    <property type="protein sequence ID" value="GIF08211.1"/>
    <property type="molecule type" value="Genomic_DNA"/>
</dbReference>
<evidence type="ECO:0000313" key="5">
    <source>
        <dbReference type="Proteomes" id="UP000629619"/>
    </source>
</evidence>
<keyword evidence="4" id="KW-0808">Transferase</keyword>
<feature type="region of interest" description="Disordered" evidence="2">
    <location>
        <begin position="1"/>
        <end position="27"/>
    </location>
</feature>
<feature type="domain" description="BON" evidence="3">
    <location>
        <begin position="25"/>
        <end position="93"/>
    </location>
</feature>
<dbReference type="PANTHER" id="PTHR34606:SF4">
    <property type="entry name" value="OUTER MEMBRANE LIPOPROTEIN DOLP"/>
    <property type="match status" value="1"/>
</dbReference>
<keyword evidence="5" id="KW-1185">Reference proteome</keyword>
<dbReference type="SMART" id="SM00749">
    <property type="entry name" value="BON"/>
    <property type="match status" value="3"/>
</dbReference>
<name>A0A919TMD5_9ACTN</name>
<proteinExistence type="predicted"/>
<dbReference type="Pfam" id="PF04972">
    <property type="entry name" value="BON"/>
    <property type="match status" value="3"/>
</dbReference>
<dbReference type="GO" id="GO:0008483">
    <property type="term" value="F:transaminase activity"/>
    <property type="evidence" value="ECO:0007669"/>
    <property type="project" value="UniProtKB-KW"/>
</dbReference>
<dbReference type="PANTHER" id="PTHR34606">
    <property type="entry name" value="BON DOMAIN-CONTAINING PROTEIN"/>
    <property type="match status" value="1"/>
</dbReference>
<dbReference type="InterPro" id="IPR007055">
    <property type="entry name" value="BON_dom"/>
</dbReference>
<comment type="caution">
    <text evidence="4">The sequence shown here is derived from an EMBL/GenBank/DDBJ whole genome shotgun (WGS) entry which is preliminary data.</text>
</comment>
<dbReference type="InterPro" id="IPR051686">
    <property type="entry name" value="Lipoprotein_DolP"/>
</dbReference>
<dbReference type="AlphaFoldDB" id="A0A919TMD5"/>
<organism evidence="4 5">
    <name type="scientific">Actinoplanes siamensis</name>
    <dbReference type="NCBI Taxonomy" id="1223317"/>
    <lineage>
        <taxon>Bacteria</taxon>
        <taxon>Bacillati</taxon>
        <taxon>Actinomycetota</taxon>
        <taxon>Actinomycetes</taxon>
        <taxon>Micromonosporales</taxon>
        <taxon>Micromonosporaceae</taxon>
        <taxon>Actinoplanes</taxon>
    </lineage>
</organism>
<sequence>MPSEGATAVAGSEGTGMASTSTAPPDEDIRREVLTELKFDAEVGQSEIGVVVDDRVVTLSGWVDSLPRRWAVERAALRVRGVKAVANEIEVRVPAGDRQTDAGIAASAVQVLAWDGRIPTNAVQVSVSDGWVTLRGEVDWQYQRLAAYRVIRNLTGVRGITNLITVRPDNLPELDYVQDRIVSAFLRSAELDTRKITVTTDGGKVTLTGSVRSWAEAAAAERAVWSTPGVTEVDNHIVVGR</sequence>
<dbReference type="Proteomes" id="UP000629619">
    <property type="component" value="Unassembled WGS sequence"/>
</dbReference>
<evidence type="ECO:0000259" key="3">
    <source>
        <dbReference type="PROSITE" id="PS50914"/>
    </source>
</evidence>
<dbReference type="InterPro" id="IPR014004">
    <property type="entry name" value="Transpt-assoc_nodulatn_dom_bac"/>
</dbReference>
<reference evidence="4" key="1">
    <citation type="submission" date="2021-01" db="EMBL/GenBank/DDBJ databases">
        <title>Whole genome shotgun sequence of Actinoplanes siamensis NBRC 109076.</title>
        <authorList>
            <person name="Komaki H."/>
            <person name="Tamura T."/>
        </authorList>
    </citation>
    <scope>NUCLEOTIDE SEQUENCE</scope>
    <source>
        <strain evidence="4">NBRC 109076</strain>
    </source>
</reference>
<keyword evidence="1" id="KW-0732">Signal</keyword>
<dbReference type="Gene3D" id="3.30.1340.30">
    <property type="match status" value="3"/>
</dbReference>
<gene>
    <name evidence="4" type="ORF">Asi03nite_57490</name>
</gene>
<evidence type="ECO:0000256" key="1">
    <source>
        <dbReference type="ARBA" id="ARBA00022729"/>
    </source>
</evidence>
<protein>
    <submittedName>
        <fullName evidence="4">Ornithine aminotransferase</fullName>
    </submittedName>
</protein>
<keyword evidence="4" id="KW-0032">Aminotransferase</keyword>
<evidence type="ECO:0000256" key="2">
    <source>
        <dbReference type="SAM" id="MobiDB-lite"/>
    </source>
</evidence>
<dbReference type="PROSITE" id="PS50914">
    <property type="entry name" value="BON"/>
    <property type="match status" value="3"/>
</dbReference>
<feature type="domain" description="BON" evidence="3">
    <location>
        <begin position="173"/>
        <end position="241"/>
    </location>
</feature>
<accession>A0A919TMD5</accession>
<feature type="domain" description="BON" evidence="3">
    <location>
        <begin position="100"/>
        <end position="168"/>
    </location>
</feature>
<evidence type="ECO:0000313" key="4">
    <source>
        <dbReference type="EMBL" id="GIF08211.1"/>
    </source>
</evidence>